<evidence type="ECO:0000256" key="3">
    <source>
        <dbReference type="ARBA" id="ARBA00022664"/>
    </source>
</evidence>
<keyword evidence="8" id="KW-1185">Reference proteome</keyword>
<evidence type="ECO:0000313" key="8">
    <source>
        <dbReference type="Proteomes" id="UP000799772"/>
    </source>
</evidence>
<keyword evidence="4" id="KW-0747">Spliceosome</keyword>
<dbReference type="EMBL" id="ML978131">
    <property type="protein sequence ID" value="KAF2095478.1"/>
    <property type="molecule type" value="Genomic_DNA"/>
</dbReference>
<evidence type="ECO:0000256" key="4">
    <source>
        <dbReference type="ARBA" id="ARBA00022728"/>
    </source>
</evidence>
<evidence type="ECO:0008006" key="9">
    <source>
        <dbReference type="Google" id="ProtNLM"/>
    </source>
</evidence>
<evidence type="ECO:0000256" key="2">
    <source>
        <dbReference type="ARBA" id="ARBA00010788"/>
    </source>
</evidence>
<dbReference type="GO" id="GO:0000974">
    <property type="term" value="C:Prp19 complex"/>
    <property type="evidence" value="ECO:0007669"/>
    <property type="project" value="TreeGrafter"/>
</dbReference>
<reference evidence="7" key="1">
    <citation type="journal article" date="2020" name="Stud. Mycol.">
        <title>101 Dothideomycetes genomes: a test case for predicting lifestyles and emergence of pathogens.</title>
        <authorList>
            <person name="Haridas S."/>
            <person name="Albert R."/>
            <person name="Binder M."/>
            <person name="Bloem J."/>
            <person name="Labutti K."/>
            <person name="Salamov A."/>
            <person name="Andreopoulos B."/>
            <person name="Baker S."/>
            <person name="Barry K."/>
            <person name="Bills G."/>
            <person name="Bluhm B."/>
            <person name="Cannon C."/>
            <person name="Castanera R."/>
            <person name="Culley D."/>
            <person name="Daum C."/>
            <person name="Ezra D."/>
            <person name="Gonzalez J."/>
            <person name="Henrissat B."/>
            <person name="Kuo A."/>
            <person name="Liang C."/>
            <person name="Lipzen A."/>
            <person name="Lutzoni F."/>
            <person name="Magnuson J."/>
            <person name="Mondo S."/>
            <person name="Nolan M."/>
            <person name="Ohm R."/>
            <person name="Pangilinan J."/>
            <person name="Park H.-J."/>
            <person name="Ramirez L."/>
            <person name="Alfaro M."/>
            <person name="Sun H."/>
            <person name="Tritt A."/>
            <person name="Yoshinaga Y."/>
            <person name="Zwiers L.-H."/>
            <person name="Turgeon B."/>
            <person name="Goodwin S."/>
            <person name="Spatafora J."/>
            <person name="Crous P."/>
            <person name="Grigoriev I."/>
        </authorList>
    </citation>
    <scope>NUCLEOTIDE SEQUENCE</scope>
    <source>
        <strain evidence="7">CBS 133067</strain>
    </source>
</reference>
<dbReference type="PANTHER" id="PTHR13296:SF0">
    <property type="entry name" value="PRE-MRNA-SPLICING FACTOR SPF27"/>
    <property type="match status" value="1"/>
</dbReference>
<dbReference type="InterPro" id="IPR008409">
    <property type="entry name" value="SPF27"/>
</dbReference>
<sequence>MPLITQHTDALAFVDPDPKSREAIEALVKRELPPHYSKTLHPSVPASYEPQFTPALTAEHERIAAGAARSGGIDEKRYESVDEPSEGFDAGDAEKLQQWREALKKAYTISTYMKDRATNLELLEEHGKNAWLVGNWQMEPLQRGLDTELAATKTDIEAVQAARRARQAEVGAELAGLEKSWRDGVGRVVEVEVANETLRQQILGRMRQGAA</sequence>
<dbReference type="PANTHER" id="PTHR13296">
    <property type="entry name" value="BCAS2 PROTEIN"/>
    <property type="match status" value="1"/>
</dbReference>
<proteinExistence type="inferred from homology"/>
<dbReference type="Pfam" id="PF05700">
    <property type="entry name" value="BCAS2"/>
    <property type="match status" value="1"/>
</dbReference>
<keyword evidence="5" id="KW-0508">mRNA splicing</keyword>
<evidence type="ECO:0000256" key="1">
    <source>
        <dbReference type="ARBA" id="ARBA00004123"/>
    </source>
</evidence>
<evidence type="ECO:0000313" key="7">
    <source>
        <dbReference type="EMBL" id="KAF2095478.1"/>
    </source>
</evidence>
<name>A0A9P4I8L7_9PEZI</name>
<gene>
    <name evidence="7" type="ORF">NA57DRAFT_67873</name>
</gene>
<dbReference type="OrthoDB" id="205794at2759"/>
<dbReference type="AlphaFoldDB" id="A0A9P4I8L7"/>
<protein>
    <recommendedName>
        <fullName evidence="9">Breast carcinoma amplified sequence 2</fullName>
    </recommendedName>
</protein>
<comment type="caution">
    <text evidence="7">The sequence shown here is derived from an EMBL/GenBank/DDBJ whole genome shotgun (WGS) entry which is preliminary data.</text>
</comment>
<dbReference type="GO" id="GO:0008380">
    <property type="term" value="P:RNA splicing"/>
    <property type="evidence" value="ECO:0007669"/>
    <property type="project" value="UniProtKB-KW"/>
</dbReference>
<dbReference type="GO" id="GO:0006397">
    <property type="term" value="P:mRNA processing"/>
    <property type="evidence" value="ECO:0007669"/>
    <property type="project" value="UniProtKB-KW"/>
</dbReference>
<dbReference type="GO" id="GO:0071011">
    <property type="term" value="C:precatalytic spliceosome"/>
    <property type="evidence" value="ECO:0007669"/>
    <property type="project" value="TreeGrafter"/>
</dbReference>
<evidence type="ECO:0000256" key="5">
    <source>
        <dbReference type="ARBA" id="ARBA00023187"/>
    </source>
</evidence>
<dbReference type="GO" id="GO:0071013">
    <property type="term" value="C:catalytic step 2 spliceosome"/>
    <property type="evidence" value="ECO:0007669"/>
    <property type="project" value="TreeGrafter"/>
</dbReference>
<keyword evidence="6" id="KW-0539">Nucleus</keyword>
<keyword evidence="3" id="KW-0507">mRNA processing</keyword>
<organism evidence="7 8">
    <name type="scientific">Rhizodiscina lignyota</name>
    <dbReference type="NCBI Taxonomy" id="1504668"/>
    <lineage>
        <taxon>Eukaryota</taxon>
        <taxon>Fungi</taxon>
        <taxon>Dikarya</taxon>
        <taxon>Ascomycota</taxon>
        <taxon>Pezizomycotina</taxon>
        <taxon>Dothideomycetes</taxon>
        <taxon>Pleosporomycetidae</taxon>
        <taxon>Aulographales</taxon>
        <taxon>Rhizodiscinaceae</taxon>
        <taxon>Rhizodiscina</taxon>
    </lineage>
</organism>
<accession>A0A9P4I8L7</accession>
<comment type="subcellular location">
    <subcellularLocation>
        <location evidence="1">Nucleus</location>
    </subcellularLocation>
</comment>
<dbReference type="Proteomes" id="UP000799772">
    <property type="component" value="Unassembled WGS sequence"/>
</dbReference>
<evidence type="ECO:0000256" key="6">
    <source>
        <dbReference type="ARBA" id="ARBA00023242"/>
    </source>
</evidence>
<comment type="similarity">
    <text evidence="2">Belongs to the SPF27 family.</text>
</comment>